<evidence type="ECO:0000256" key="9">
    <source>
        <dbReference type="ARBA" id="ARBA00023136"/>
    </source>
</evidence>
<gene>
    <name evidence="13" type="ORF">JRQ81_002154</name>
</gene>
<comment type="caution">
    <text evidence="13">The sequence shown here is derived from an EMBL/GenBank/DDBJ whole genome shotgun (WGS) entry which is preliminary data.</text>
</comment>
<feature type="transmembrane region" description="Helical" evidence="12">
    <location>
        <begin position="531"/>
        <end position="548"/>
    </location>
</feature>
<evidence type="ECO:0000256" key="1">
    <source>
        <dbReference type="ARBA" id="ARBA00004651"/>
    </source>
</evidence>
<sequence length="595" mass="67321">MTEVSIWKDSEIRREDSIMGSGHKDDKSSFGPEALSSTGHHHKFHSSSSHSPKEVWKKGGRVFSVLLAVNLVLLACTLVSGGAFQDVALHDYDVFFLLTVVMLITIIWMLFYILNTSRREDAIPCKDNHAGPIWLRGGLVLFAVLTLVMDVFKTGYYSNFSLCLSAIKIMYPIVQAVFVVIQTYFLWVAAKDCIHVHLDLTRCGLMLTLTTNLAVWMSAVTDESVHKAHTKNPSGNGTHRMAGFRSSTSESCPCDNNLCQVFQNGYFWLYPFNIEYSLFASAMVYVMWKNVGRLIDHHANHVHQLKFKLFRRTYFLGVIMGLLVLVTGIGVLIVYEVQINSKDKSEEKTNQVLTMYYIFNIVCLSLMSLVSIGGSIVYRFDKRDMDRHKNPTRTLDVALLMGAALGQYAISYYSIVATVASKPRDTINALNLSYSLLMIAQHTFQNIFIIEGLHRQPVSEGDKADRREKDIYGLTFVNLNAVSLRVPESGSTPPPTTPQETAIQAQSEITHSIKIHKKMNWRRTFLKDSSLFLLLCNVILWIMPAFGARPQFDNTTELRFYGYPMWAAIVDICLPFGIFYRMHAVASLLEVYIMS</sequence>
<dbReference type="GO" id="GO:0005886">
    <property type="term" value="C:plasma membrane"/>
    <property type="evidence" value="ECO:0007669"/>
    <property type="project" value="UniProtKB-SubCell"/>
</dbReference>
<dbReference type="PANTHER" id="PTHR21522">
    <property type="entry name" value="PROTON CHANNEL OTOP"/>
    <property type="match status" value="1"/>
</dbReference>
<dbReference type="InterPro" id="IPR004878">
    <property type="entry name" value="Otopetrin"/>
</dbReference>
<comment type="similarity">
    <text evidence="2">Belongs to the otopetrin family.</text>
</comment>
<feature type="transmembrane region" description="Helical" evidence="12">
    <location>
        <begin position="169"/>
        <end position="188"/>
    </location>
</feature>
<feature type="transmembrane region" description="Helical" evidence="12">
    <location>
        <begin position="314"/>
        <end position="335"/>
    </location>
</feature>
<keyword evidence="5 12" id="KW-0812">Transmembrane</keyword>
<feature type="transmembrane region" description="Helical" evidence="12">
    <location>
        <begin position="560"/>
        <end position="580"/>
    </location>
</feature>
<keyword evidence="9 12" id="KW-0472">Membrane</keyword>
<evidence type="ECO:0000256" key="3">
    <source>
        <dbReference type="ARBA" id="ARBA00022448"/>
    </source>
</evidence>
<evidence type="ECO:0000313" key="14">
    <source>
        <dbReference type="Proteomes" id="UP001142489"/>
    </source>
</evidence>
<dbReference type="AlphaFoldDB" id="A0A9Q1AVR3"/>
<feature type="region of interest" description="Disordered" evidence="11">
    <location>
        <begin position="18"/>
        <end position="54"/>
    </location>
</feature>
<evidence type="ECO:0000256" key="8">
    <source>
        <dbReference type="ARBA" id="ARBA00023065"/>
    </source>
</evidence>
<feature type="transmembrane region" description="Helical" evidence="12">
    <location>
        <begin position="62"/>
        <end position="82"/>
    </location>
</feature>
<dbReference type="PANTHER" id="PTHR21522:SF35">
    <property type="entry name" value="PROTON CHANNEL OTOP2"/>
    <property type="match status" value="1"/>
</dbReference>
<keyword evidence="14" id="KW-1185">Reference proteome</keyword>
<feature type="transmembrane region" description="Helical" evidence="12">
    <location>
        <begin position="398"/>
        <end position="420"/>
    </location>
</feature>
<evidence type="ECO:0000256" key="5">
    <source>
        <dbReference type="ARBA" id="ARBA00022692"/>
    </source>
</evidence>
<dbReference type="GO" id="GO:0015252">
    <property type="term" value="F:proton channel activity"/>
    <property type="evidence" value="ECO:0007669"/>
    <property type="project" value="InterPro"/>
</dbReference>
<evidence type="ECO:0000256" key="6">
    <source>
        <dbReference type="ARBA" id="ARBA00022781"/>
    </source>
</evidence>
<feature type="transmembrane region" description="Helical" evidence="12">
    <location>
        <begin position="94"/>
        <end position="113"/>
    </location>
</feature>
<evidence type="ECO:0000256" key="7">
    <source>
        <dbReference type="ARBA" id="ARBA00022989"/>
    </source>
</evidence>
<evidence type="ECO:0008006" key="15">
    <source>
        <dbReference type="Google" id="ProtNLM"/>
    </source>
</evidence>
<feature type="compositionally biased region" description="Basic and acidic residues" evidence="11">
    <location>
        <begin position="18"/>
        <end position="28"/>
    </location>
</feature>
<keyword evidence="4" id="KW-1003">Cell membrane</keyword>
<evidence type="ECO:0000256" key="4">
    <source>
        <dbReference type="ARBA" id="ARBA00022475"/>
    </source>
</evidence>
<evidence type="ECO:0000256" key="12">
    <source>
        <dbReference type="SAM" id="Phobius"/>
    </source>
</evidence>
<evidence type="ECO:0000256" key="10">
    <source>
        <dbReference type="ARBA" id="ARBA00023303"/>
    </source>
</evidence>
<keyword evidence="6" id="KW-0375">Hydrogen ion transport</keyword>
<dbReference type="Proteomes" id="UP001142489">
    <property type="component" value="Unassembled WGS sequence"/>
</dbReference>
<evidence type="ECO:0000256" key="2">
    <source>
        <dbReference type="ARBA" id="ARBA00006513"/>
    </source>
</evidence>
<keyword evidence="3" id="KW-0813">Transport</keyword>
<feature type="transmembrane region" description="Helical" evidence="12">
    <location>
        <begin position="355"/>
        <end position="378"/>
    </location>
</feature>
<dbReference type="Pfam" id="PF03189">
    <property type="entry name" value="Otopetrin"/>
    <property type="match status" value="3"/>
</dbReference>
<comment type="subcellular location">
    <subcellularLocation>
        <location evidence="1">Cell membrane</location>
        <topology evidence="1">Multi-pass membrane protein</topology>
    </subcellularLocation>
</comment>
<dbReference type="OrthoDB" id="6429739at2759"/>
<keyword evidence="10" id="KW-0407">Ion channel</keyword>
<protein>
    <recommendedName>
        <fullName evidence="15">Otopetrin-2</fullName>
    </recommendedName>
</protein>
<organism evidence="13 14">
    <name type="scientific">Phrynocephalus forsythii</name>
    <dbReference type="NCBI Taxonomy" id="171643"/>
    <lineage>
        <taxon>Eukaryota</taxon>
        <taxon>Metazoa</taxon>
        <taxon>Chordata</taxon>
        <taxon>Craniata</taxon>
        <taxon>Vertebrata</taxon>
        <taxon>Euteleostomi</taxon>
        <taxon>Lepidosauria</taxon>
        <taxon>Squamata</taxon>
        <taxon>Bifurcata</taxon>
        <taxon>Unidentata</taxon>
        <taxon>Episquamata</taxon>
        <taxon>Toxicofera</taxon>
        <taxon>Iguania</taxon>
        <taxon>Acrodonta</taxon>
        <taxon>Agamidae</taxon>
        <taxon>Agaminae</taxon>
        <taxon>Phrynocephalus</taxon>
    </lineage>
</organism>
<accession>A0A9Q1AVR3</accession>
<evidence type="ECO:0000313" key="13">
    <source>
        <dbReference type="EMBL" id="KAJ7315992.1"/>
    </source>
</evidence>
<dbReference type="EMBL" id="JAPFRF010000011">
    <property type="protein sequence ID" value="KAJ7315992.1"/>
    <property type="molecule type" value="Genomic_DNA"/>
</dbReference>
<feature type="transmembrane region" description="Helical" evidence="12">
    <location>
        <begin position="267"/>
        <end position="288"/>
    </location>
</feature>
<keyword evidence="7 12" id="KW-1133">Transmembrane helix</keyword>
<proteinExistence type="inferred from homology"/>
<evidence type="ECO:0000256" key="11">
    <source>
        <dbReference type="SAM" id="MobiDB-lite"/>
    </source>
</evidence>
<name>A0A9Q1AVR3_9SAUR</name>
<keyword evidence="8" id="KW-0406">Ion transport</keyword>
<feature type="transmembrane region" description="Helical" evidence="12">
    <location>
        <begin position="133"/>
        <end position="149"/>
    </location>
</feature>
<reference evidence="13" key="1">
    <citation type="journal article" date="2023" name="DNA Res.">
        <title>Chromosome-level genome assembly of Phrynocephalus forsythii using third-generation DNA sequencing and Hi-C analysis.</title>
        <authorList>
            <person name="Qi Y."/>
            <person name="Zhao W."/>
            <person name="Zhao Y."/>
            <person name="Niu C."/>
            <person name="Cao S."/>
            <person name="Zhang Y."/>
        </authorList>
    </citation>
    <scope>NUCLEOTIDE SEQUENCE</scope>
    <source>
        <tissue evidence="13">Muscle</tissue>
    </source>
</reference>